<comment type="caution">
    <text evidence="2">The sequence shown here is derived from an EMBL/GenBank/DDBJ whole genome shotgun (WGS) entry which is preliminary data.</text>
</comment>
<feature type="domain" description="DUF6570" evidence="1">
    <location>
        <begin position="8"/>
        <end position="93"/>
    </location>
</feature>
<reference evidence="2 3" key="1">
    <citation type="journal article" date="2018" name="Sci. Rep.">
        <title>Comparative analysis of the Pocillopora damicornis genome highlights role of immune system in coral evolution.</title>
        <authorList>
            <person name="Cunning R."/>
            <person name="Bay R.A."/>
            <person name="Gillette P."/>
            <person name="Baker A.C."/>
            <person name="Traylor-Knowles N."/>
        </authorList>
    </citation>
    <scope>NUCLEOTIDE SEQUENCE [LARGE SCALE GENOMIC DNA]</scope>
    <source>
        <strain evidence="2">RSMAS</strain>
        <tissue evidence="2">Whole animal</tissue>
    </source>
</reference>
<evidence type="ECO:0000313" key="2">
    <source>
        <dbReference type="EMBL" id="RMX45878.1"/>
    </source>
</evidence>
<evidence type="ECO:0000313" key="3">
    <source>
        <dbReference type="Proteomes" id="UP000275408"/>
    </source>
</evidence>
<protein>
    <recommendedName>
        <fullName evidence="1">DUF6570 domain-containing protein</fullName>
    </recommendedName>
</protein>
<name>A0A3M6TX55_POCDA</name>
<keyword evidence="3" id="KW-1185">Reference proteome</keyword>
<dbReference type="OrthoDB" id="5976378at2759"/>
<evidence type="ECO:0000259" key="1">
    <source>
        <dbReference type="Pfam" id="PF20209"/>
    </source>
</evidence>
<dbReference type="Proteomes" id="UP000275408">
    <property type="component" value="Unassembled WGS sequence"/>
</dbReference>
<dbReference type="Pfam" id="PF20209">
    <property type="entry name" value="DUF6570"/>
    <property type="match status" value="1"/>
</dbReference>
<gene>
    <name evidence="2" type="ORF">pdam_00024096</name>
</gene>
<dbReference type="EMBL" id="RCHS01002754">
    <property type="protein sequence ID" value="RMX45878.1"/>
    <property type="molecule type" value="Genomic_DNA"/>
</dbReference>
<accession>A0A3M6TX55</accession>
<dbReference type="InterPro" id="IPR046700">
    <property type="entry name" value="DUF6570"/>
</dbReference>
<dbReference type="AlphaFoldDB" id="A0A3M6TX55"/>
<sequence length="149" mass="16931">MNVFLWKACKGHVITLPQDVQQLADILPRFPKDLPVIVFIISGKNNDSKDFIVRKKVDDALYWLTYYIGLGFHERGKPNNVLYQNVKIDSQSLQTLPENGMLTGVNTLECVDDDASDEPGIDTGPDNSENYEKVYHDESDMSSFLQFTQ</sequence>
<proteinExistence type="predicted"/>
<organism evidence="2 3">
    <name type="scientific">Pocillopora damicornis</name>
    <name type="common">Cauliflower coral</name>
    <name type="synonym">Millepora damicornis</name>
    <dbReference type="NCBI Taxonomy" id="46731"/>
    <lineage>
        <taxon>Eukaryota</taxon>
        <taxon>Metazoa</taxon>
        <taxon>Cnidaria</taxon>
        <taxon>Anthozoa</taxon>
        <taxon>Hexacorallia</taxon>
        <taxon>Scleractinia</taxon>
        <taxon>Astrocoeniina</taxon>
        <taxon>Pocilloporidae</taxon>
        <taxon>Pocillopora</taxon>
    </lineage>
</organism>